<evidence type="ECO:0000313" key="2">
    <source>
        <dbReference type="Proteomes" id="UP001527882"/>
    </source>
</evidence>
<dbReference type="RefSeq" id="WP_269885040.1">
    <property type="nucleotide sequence ID" value="NZ_JAQAGZ010000024.1"/>
</dbReference>
<evidence type="ECO:0000313" key="1">
    <source>
        <dbReference type="EMBL" id="MCZ8516503.1"/>
    </source>
</evidence>
<protein>
    <submittedName>
        <fullName evidence="1">Uncharacterized protein</fullName>
    </submittedName>
</protein>
<dbReference type="EMBL" id="JAQAGZ010000024">
    <property type="protein sequence ID" value="MCZ8516503.1"/>
    <property type="molecule type" value="Genomic_DNA"/>
</dbReference>
<reference evidence="1 2" key="1">
    <citation type="submission" date="2022-12" db="EMBL/GenBank/DDBJ databases">
        <title>Draft genome sequence of Paenibacillus sp. dW9.</title>
        <authorList>
            <person name="Choi E.-W."/>
            <person name="Kim D.-U."/>
        </authorList>
    </citation>
    <scope>NUCLEOTIDE SEQUENCE [LARGE SCALE GENOMIC DNA]</scope>
    <source>
        <strain evidence="2">dW9</strain>
    </source>
</reference>
<keyword evidence="2" id="KW-1185">Reference proteome</keyword>
<sequence>MSSDRLNQGKVELDIHKILAQMNIDQEKYTRMNAAVSNTSVTSSSPAPKTWFSCLS</sequence>
<dbReference type="Proteomes" id="UP001527882">
    <property type="component" value="Unassembled WGS sequence"/>
</dbReference>
<proteinExistence type="predicted"/>
<gene>
    <name evidence="1" type="ORF">O9H85_29770</name>
</gene>
<comment type="caution">
    <text evidence="1">The sequence shown here is derived from an EMBL/GenBank/DDBJ whole genome shotgun (WGS) entry which is preliminary data.</text>
</comment>
<name>A0ABT4QHY8_9BACL</name>
<accession>A0ABT4QHY8</accession>
<organism evidence="1 2">
    <name type="scientific">Paenibacillus gyeongsangnamensis</name>
    <dbReference type="NCBI Taxonomy" id="3388067"/>
    <lineage>
        <taxon>Bacteria</taxon>
        <taxon>Bacillati</taxon>
        <taxon>Bacillota</taxon>
        <taxon>Bacilli</taxon>
        <taxon>Bacillales</taxon>
        <taxon>Paenibacillaceae</taxon>
        <taxon>Paenibacillus</taxon>
    </lineage>
</organism>